<dbReference type="Proteomes" id="UP001164472">
    <property type="component" value="Chromosome"/>
</dbReference>
<keyword evidence="3" id="KW-1185">Reference proteome</keyword>
<dbReference type="Pfam" id="PF07793">
    <property type="entry name" value="DUF1631"/>
    <property type="match status" value="1"/>
</dbReference>
<evidence type="ECO:0000256" key="1">
    <source>
        <dbReference type="SAM" id="MobiDB-lite"/>
    </source>
</evidence>
<feature type="region of interest" description="Disordered" evidence="1">
    <location>
        <begin position="234"/>
        <end position="270"/>
    </location>
</feature>
<dbReference type="AlphaFoldDB" id="A0A9E8HN19"/>
<evidence type="ECO:0000313" key="2">
    <source>
        <dbReference type="EMBL" id="UZW73286.1"/>
    </source>
</evidence>
<reference evidence="2" key="1">
    <citation type="submission" date="2022-07" db="EMBL/GenBank/DDBJ databases">
        <title>Alkalimarinus sp. nov., isolated from gut of a Alitta virens.</title>
        <authorList>
            <person name="Yang A.I."/>
            <person name="Shin N.-R."/>
        </authorList>
    </citation>
    <scope>NUCLEOTIDE SEQUENCE</scope>
    <source>
        <strain evidence="2">FA028</strain>
    </source>
</reference>
<dbReference type="KEGG" id="asem:NNL22_09490"/>
<dbReference type="InterPro" id="IPR012434">
    <property type="entry name" value="DUF1631"/>
</dbReference>
<feature type="region of interest" description="Disordered" evidence="1">
    <location>
        <begin position="1"/>
        <end position="27"/>
    </location>
</feature>
<proteinExistence type="predicted"/>
<sequence length="843" mass="92489">MTQNHNVVDLDKLRSVPDGKNSTGSLPAPLAKVRDLAVGELKTLLRQLFDNADDALFELADKAGSNGEQAKYFDSMREVRLQRKQIALLMLQSVVRSFNQVGRYKLAGLASAEAPSTLDSLSLVQNEELEERVAIEGMVSKTRNNCGQSVDHYQIRVEALLPNEKLDQAHIPASPEVIVHSFVDGCKDLQVDIESKLIIFKLFEKYVLSSVDAVYQKANQQFIQDGVIPDLKQVRAAEQRASRGSSSNRSSSSYQSPSSNHNAPSSHNLVDGETGEVIEEDSGLFESLRSMLHAQGGSQQISGGFATGGGVSAAGFTEVSRDQVVSVLSNAQHGMQLPQGGDGAIGVMNFRSLLIDQMGASGIEEPKLKKVDDDVINLVSMLFEFILDDRQLQPTMKALIARLQIPMLKVAMLDRSFFNRGGHPARKLLNEIATAAIGWNEKPEGQRDPLKEKVEYIVQHLLDDFDNDISVFESLLSEFSRFLDIENRRGQLIEQRTRDAEEGLARNETAKAVVQKSIECLVGNKQLPSSAQTLLNEGWGQYMSLTYLKHGEQSAEWASALSVAEDLIWSVCPDRSMTDARNHLLKMIPSLLKKLRAGLGETSFDPFKSSELLKSLEGLHIDALQMLASAGADVARPKETKAEPKQDFSDLVKPALAEKADTPALPEEADQLGTLDSMAKSMDSFLEDVDSILDGVTGAEADSEIPLTDSKTEDSAELKQPESHLVDPVENTADAVVPQESNAQKAEVVVDAVSVEMIESLRVGSWLEFHEDGKIVRCKLAALIRVTGKYIFVDRSGIKIADKNKSELLEMAQLGQVNILNDGLLFDRALESVIGNLRNNRQD</sequence>
<evidence type="ECO:0000313" key="3">
    <source>
        <dbReference type="Proteomes" id="UP001164472"/>
    </source>
</evidence>
<feature type="compositionally biased region" description="Basic and acidic residues" evidence="1">
    <location>
        <begin position="8"/>
        <end position="17"/>
    </location>
</feature>
<name>A0A9E8HN19_9ALTE</name>
<dbReference type="EMBL" id="CP101527">
    <property type="protein sequence ID" value="UZW73286.1"/>
    <property type="molecule type" value="Genomic_DNA"/>
</dbReference>
<dbReference type="RefSeq" id="WP_251812999.1">
    <property type="nucleotide sequence ID" value="NZ_CP101527.1"/>
</dbReference>
<feature type="region of interest" description="Disordered" evidence="1">
    <location>
        <begin position="700"/>
        <end position="722"/>
    </location>
</feature>
<protein>
    <submittedName>
        <fullName evidence="2">DUF1631 domain-containing protein</fullName>
    </submittedName>
</protein>
<organism evidence="2 3">
    <name type="scientific">Alkalimarinus sediminis</name>
    <dbReference type="NCBI Taxonomy" id="1632866"/>
    <lineage>
        <taxon>Bacteria</taxon>
        <taxon>Pseudomonadati</taxon>
        <taxon>Pseudomonadota</taxon>
        <taxon>Gammaproteobacteria</taxon>
        <taxon>Alteromonadales</taxon>
        <taxon>Alteromonadaceae</taxon>
        <taxon>Alkalimarinus</taxon>
    </lineage>
</organism>
<feature type="compositionally biased region" description="Basic and acidic residues" evidence="1">
    <location>
        <begin position="710"/>
        <end position="722"/>
    </location>
</feature>
<accession>A0A9E8HN19</accession>
<feature type="compositionally biased region" description="Low complexity" evidence="1">
    <location>
        <begin position="242"/>
        <end position="268"/>
    </location>
</feature>
<gene>
    <name evidence="2" type="ORF">NNL22_09490</name>
</gene>